<name>A0A0Q3HV32_9FLAO</name>
<organism evidence="2 3">
    <name type="scientific">Chryseobacterium aquaticum</name>
    <dbReference type="NCBI Taxonomy" id="452084"/>
    <lineage>
        <taxon>Bacteria</taxon>
        <taxon>Pseudomonadati</taxon>
        <taxon>Bacteroidota</taxon>
        <taxon>Flavobacteriia</taxon>
        <taxon>Flavobacteriales</taxon>
        <taxon>Weeksellaceae</taxon>
        <taxon>Chryseobacterium group</taxon>
        <taxon>Chryseobacterium</taxon>
    </lineage>
</organism>
<dbReference type="RefSeq" id="WP_056012931.1">
    <property type="nucleotide sequence ID" value="NZ_LLYZ01000003.1"/>
</dbReference>
<keyword evidence="3" id="KW-1185">Reference proteome</keyword>
<evidence type="ECO:0000313" key="3">
    <source>
        <dbReference type="Proteomes" id="UP000051682"/>
    </source>
</evidence>
<keyword evidence="1" id="KW-0812">Transmembrane</keyword>
<dbReference type="OrthoDB" id="1275042at2"/>
<evidence type="ECO:0000313" key="2">
    <source>
        <dbReference type="EMBL" id="KQK26711.1"/>
    </source>
</evidence>
<keyword evidence="1" id="KW-0472">Membrane</keyword>
<dbReference type="STRING" id="452084.AR438_05565"/>
<keyword evidence="1" id="KW-1133">Transmembrane helix</keyword>
<evidence type="ECO:0000256" key="1">
    <source>
        <dbReference type="SAM" id="Phobius"/>
    </source>
</evidence>
<protein>
    <submittedName>
        <fullName evidence="2">Uncharacterized protein</fullName>
    </submittedName>
</protein>
<proteinExistence type="predicted"/>
<reference evidence="2 3" key="1">
    <citation type="submission" date="2015-10" db="EMBL/GenBank/DDBJ databases">
        <title>Chryseobacterium aquaticum genome.</title>
        <authorList>
            <person name="Newman J.D."/>
            <person name="Ferguson M.B."/>
            <person name="Miller J.R."/>
        </authorList>
    </citation>
    <scope>NUCLEOTIDE SEQUENCE [LARGE SCALE GENOMIC DNA]</scope>
    <source>
        <strain evidence="2 3">KCTC 12483</strain>
    </source>
</reference>
<accession>A0A0Q3HV32</accession>
<feature type="transmembrane region" description="Helical" evidence="1">
    <location>
        <begin position="12"/>
        <end position="29"/>
    </location>
</feature>
<dbReference type="EMBL" id="LLYZ01000003">
    <property type="protein sequence ID" value="KQK26711.1"/>
    <property type="molecule type" value="Genomic_DNA"/>
</dbReference>
<dbReference type="Proteomes" id="UP000051682">
    <property type="component" value="Unassembled WGS sequence"/>
</dbReference>
<sequence length="214" mass="24513">MKHMNFYGGSCINRIITIIIFFLFNSFFAQQQLTPSDDKSTTIFLSDGVAIYSSDDSFNDQISQKKITLKNADVSFEVFKNGKILIASTSASHRNQTLAKQAKDFEEKKRKKVQKDIQITIDEYKTRSKIFIKNDFNHLPSPTQFISRHSSTKDYIIPTDNGSGFSKINVNNKDYSVKIALNYLHTQRITYYNSKSLDYCFSVVFSVRPPPVLA</sequence>
<comment type="caution">
    <text evidence="2">The sequence shown here is derived from an EMBL/GenBank/DDBJ whole genome shotgun (WGS) entry which is preliminary data.</text>
</comment>
<dbReference type="AlphaFoldDB" id="A0A0Q3HV32"/>
<gene>
    <name evidence="2" type="ORF">AR438_05565</name>
</gene>